<comment type="caution">
    <text evidence="7">The sequence shown here is derived from an EMBL/GenBank/DDBJ whole genome shotgun (WGS) entry which is preliminary data.</text>
</comment>
<dbReference type="GO" id="GO:0000981">
    <property type="term" value="F:DNA-binding transcription factor activity, RNA polymerase II-specific"/>
    <property type="evidence" value="ECO:0007669"/>
    <property type="project" value="InterPro"/>
</dbReference>
<dbReference type="SMART" id="SM00066">
    <property type="entry name" value="GAL4"/>
    <property type="match status" value="1"/>
</dbReference>
<dbReference type="SUPFAM" id="SSF57701">
    <property type="entry name" value="Zn2/Cys6 DNA-binding domain"/>
    <property type="match status" value="1"/>
</dbReference>
<dbReference type="Gene3D" id="4.10.240.10">
    <property type="entry name" value="Zn(2)-C6 fungal-type DNA-binding domain"/>
    <property type="match status" value="1"/>
</dbReference>
<keyword evidence="4" id="KW-0804">Transcription</keyword>
<reference evidence="7 8" key="1">
    <citation type="journal article" date="2023" name="IMA Fungus">
        <title>Comparative genomic study of the Penicillium genus elucidates a diverse pangenome and 15 lateral gene transfer events.</title>
        <authorList>
            <person name="Petersen C."/>
            <person name="Sorensen T."/>
            <person name="Nielsen M.R."/>
            <person name="Sondergaard T.E."/>
            <person name="Sorensen J.L."/>
            <person name="Fitzpatrick D.A."/>
            <person name="Frisvad J.C."/>
            <person name="Nielsen K.L."/>
        </authorList>
    </citation>
    <scope>NUCLEOTIDE SEQUENCE [LARGE SCALE GENOMIC DNA]</scope>
    <source>
        <strain evidence="7 8">IBT 29057</strain>
    </source>
</reference>
<dbReference type="GO" id="GO:0003677">
    <property type="term" value="F:DNA binding"/>
    <property type="evidence" value="ECO:0007669"/>
    <property type="project" value="UniProtKB-KW"/>
</dbReference>
<dbReference type="Proteomes" id="UP001216150">
    <property type="component" value="Unassembled WGS sequence"/>
</dbReference>
<evidence type="ECO:0000256" key="2">
    <source>
        <dbReference type="ARBA" id="ARBA00023015"/>
    </source>
</evidence>
<sequence>MKGYRQRRSRHACKWCHQQRVRCDVSRTGVPCTRCAQDGESCEIWTKESSIGNDCGKHHIQKSWNGSPRHRIGSDGRKKVEGRTSPSVAGLFGHVEFSEYSFLRLSPSCSLGKEEMLYFAQKGCLHIPARPALDTLVRAYFMHVHPYSPILDEASFWNAYRQRSLAPSEPISLFVFQAMLFVCCTYVGLEVVQQCGFSNKLTARKEFFTRAKLLLDLGGENQDLDKARGALLLSHQALSDNPQIGSIMLGNAIQCYMISETSVNEPSTGLKSLQSRRVWWSIVLRDAFISLAFRRHTQINWSDPNLRAEFLNERDLEDEIKSSEVYDESTKHFLVEVFKKQCKLAVLVIEMMSAVFPRQHCYICGSTDDLTRHMQEIQDIKNAFTLWEEESGAIIHPEPCKWPDSVISLINMTRAYYFTARIHLIHCEMAIYETNRPIFGEIHIIQIHDSAPELKHAVSEVHQVMIYMGDNQKKEMIPLSMLALMAWPLAVAAIDVNLARTTEESMNRTQRMSCLGEIYRYLTEVADVTSFVTSGAKQILLLANTAVQQIIPKYQTPSPSSMSDRQFYEIGSVSYESYSRGYAADNLHDWADVFVHYPSVYLLISKATDYALSCGRLPDQDKLPACLRSLNILSAIGTDLPWFRSHSSNDFKGAPLDHDLELWKPVVAEDYGVKGFQMPEIPQSVYLESFNPTNYLSWPLEVIPISREGNDQNIFQEPGLNTIEWDQCDGLNVHDAFCELDPWLWNNTGHNTGHNTGLQSEFLC</sequence>
<dbReference type="InterPro" id="IPR001138">
    <property type="entry name" value="Zn2Cys6_DnaBD"/>
</dbReference>
<evidence type="ECO:0000256" key="1">
    <source>
        <dbReference type="ARBA" id="ARBA00022723"/>
    </source>
</evidence>
<dbReference type="PANTHER" id="PTHR47425">
    <property type="entry name" value="FARB-RELATED"/>
    <property type="match status" value="1"/>
</dbReference>
<keyword evidence="3" id="KW-0238">DNA-binding</keyword>
<evidence type="ECO:0000313" key="7">
    <source>
        <dbReference type="EMBL" id="KAJ5572545.1"/>
    </source>
</evidence>
<dbReference type="InterPro" id="IPR007219">
    <property type="entry name" value="XnlR_reg_dom"/>
</dbReference>
<keyword evidence="2" id="KW-0805">Transcription regulation</keyword>
<dbReference type="Pfam" id="PF04082">
    <property type="entry name" value="Fungal_trans"/>
    <property type="match status" value="1"/>
</dbReference>
<gene>
    <name evidence="7" type="ORF">N7450_009529</name>
</gene>
<accession>A0AAD6DB32</accession>
<evidence type="ECO:0000256" key="3">
    <source>
        <dbReference type="ARBA" id="ARBA00023125"/>
    </source>
</evidence>
<dbReference type="InterPro" id="IPR052761">
    <property type="entry name" value="Fungal_Detox/Toxin_TFs"/>
</dbReference>
<name>A0AAD6DB32_9EURO</name>
<evidence type="ECO:0000259" key="6">
    <source>
        <dbReference type="PROSITE" id="PS50048"/>
    </source>
</evidence>
<protein>
    <recommendedName>
        <fullName evidence="6">Zn(2)-C6 fungal-type domain-containing protein</fullName>
    </recommendedName>
</protein>
<dbReference type="AlphaFoldDB" id="A0AAD6DB32"/>
<keyword evidence="5" id="KW-0539">Nucleus</keyword>
<dbReference type="CDD" id="cd00067">
    <property type="entry name" value="GAL4"/>
    <property type="match status" value="1"/>
</dbReference>
<evidence type="ECO:0000256" key="5">
    <source>
        <dbReference type="ARBA" id="ARBA00023242"/>
    </source>
</evidence>
<evidence type="ECO:0000256" key="4">
    <source>
        <dbReference type="ARBA" id="ARBA00023163"/>
    </source>
</evidence>
<dbReference type="InterPro" id="IPR036864">
    <property type="entry name" value="Zn2-C6_fun-type_DNA-bd_sf"/>
</dbReference>
<dbReference type="GO" id="GO:0008270">
    <property type="term" value="F:zinc ion binding"/>
    <property type="evidence" value="ECO:0007669"/>
    <property type="project" value="InterPro"/>
</dbReference>
<dbReference type="PANTHER" id="PTHR47425:SF2">
    <property type="entry name" value="FARB-RELATED"/>
    <property type="match status" value="1"/>
</dbReference>
<keyword evidence="1" id="KW-0479">Metal-binding</keyword>
<evidence type="ECO:0000313" key="8">
    <source>
        <dbReference type="Proteomes" id="UP001216150"/>
    </source>
</evidence>
<feature type="domain" description="Zn(2)-C6 fungal-type" evidence="6">
    <location>
        <begin position="12"/>
        <end position="44"/>
    </location>
</feature>
<organism evidence="7 8">
    <name type="scientific">Penicillium hetheringtonii</name>
    <dbReference type="NCBI Taxonomy" id="911720"/>
    <lineage>
        <taxon>Eukaryota</taxon>
        <taxon>Fungi</taxon>
        <taxon>Dikarya</taxon>
        <taxon>Ascomycota</taxon>
        <taxon>Pezizomycotina</taxon>
        <taxon>Eurotiomycetes</taxon>
        <taxon>Eurotiomycetidae</taxon>
        <taxon>Eurotiales</taxon>
        <taxon>Aspergillaceae</taxon>
        <taxon>Penicillium</taxon>
    </lineage>
</organism>
<dbReference type="PROSITE" id="PS50048">
    <property type="entry name" value="ZN2_CY6_FUNGAL_2"/>
    <property type="match status" value="1"/>
</dbReference>
<dbReference type="Pfam" id="PF00172">
    <property type="entry name" value="Zn_clus"/>
    <property type="match status" value="1"/>
</dbReference>
<proteinExistence type="predicted"/>
<dbReference type="CDD" id="cd12148">
    <property type="entry name" value="fungal_TF_MHR"/>
    <property type="match status" value="1"/>
</dbReference>
<dbReference type="GO" id="GO:0006351">
    <property type="term" value="P:DNA-templated transcription"/>
    <property type="evidence" value="ECO:0007669"/>
    <property type="project" value="InterPro"/>
</dbReference>
<dbReference type="PROSITE" id="PS00463">
    <property type="entry name" value="ZN2_CY6_FUNGAL_1"/>
    <property type="match status" value="1"/>
</dbReference>
<dbReference type="EMBL" id="JAQJAC010000009">
    <property type="protein sequence ID" value="KAJ5572545.1"/>
    <property type="molecule type" value="Genomic_DNA"/>
</dbReference>
<keyword evidence="8" id="KW-1185">Reference proteome</keyword>